<feature type="non-terminal residue" evidence="7">
    <location>
        <position position="1"/>
    </location>
</feature>
<evidence type="ECO:0000313" key="8">
    <source>
        <dbReference type="Proteomes" id="UP000008237"/>
    </source>
</evidence>
<sequence>LQSEKFSATFTAKDAQGMWMSLTEELHKIPNGAVKDWKQWRKTWHDLCSKTKTKYSQIKKYTKGTGGGPSISNSEQLTCTEEHVLETLNPTVISGHDDVTETGVSF</sequence>
<dbReference type="OMA" id="PEAVKNW"/>
<accession>E2BTF3</accession>
<organism evidence="8">
    <name type="scientific">Harpegnathos saltator</name>
    <name type="common">Jerdon's jumping ant</name>
    <dbReference type="NCBI Taxonomy" id="610380"/>
    <lineage>
        <taxon>Eukaryota</taxon>
        <taxon>Metazoa</taxon>
        <taxon>Ecdysozoa</taxon>
        <taxon>Arthropoda</taxon>
        <taxon>Hexapoda</taxon>
        <taxon>Insecta</taxon>
        <taxon>Pterygota</taxon>
        <taxon>Neoptera</taxon>
        <taxon>Endopterygota</taxon>
        <taxon>Hymenoptera</taxon>
        <taxon>Apocrita</taxon>
        <taxon>Aculeata</taxon>
        <taxon>Formicoidea</taxon>
        <taxon>Formicidae</taxon>
        <taxon>Ponerinae</taxon>
        <taxon>Ponerini</taxon>
        <taxon>Harpegnathos</taxon>
    </lineage>
</organism>
<feature type="domain" description="Myb/SANT-like DNA-binding" evidence="6">
    <location>
        <begin position="4"/>
        <end position="56"/>
    </location>
</feature>
<keyword evidence="8" id="KW-1185">Reference proteome</keyword>
<proteinExistence type="predicted"/>
<evidence type="ECO:0000256" key="4">
    <source>
        <dbReference type="ARBA" id="ARBA00023163"/>
    </source>
</evidence>
<evidence type="ECO:0000256" key="3">
    <source>
        <dbReference type="ARBA" id="ARBA00023015"/>
    </source>
</evidence>
<dbReference type="EMBL" id="GL450406">
    <property type="protein sequence ID" value="EFN81028.1"/>
    <property type="molecule type" value="Genomic_DNA"/>
</dbReference>
<name>E2BTF3_HARSA</name>
<dbReference type="InParanoid" id="E2BTF3"/>
<comment type="function">
    <text evidence="5">Involved in transvection phenomena (= synapsis-dependent gene expression), where the synaptic pairing of chromosomes carrying genes with which zeste interacts influences the expression of these genes. Zeste binds to DNA and stimulates transcription from a nearby promoter.</text>
</comment>
<dbReference type="AlphaFoldDB" id="E2BTF3"/>
<protein>
    <recommendedName>
        <fullName evidence="2">Regulatory protein zeste</fullName>
    </recommendedName>
</protein>
<reference evidence="7 8" key="1">
    <citation type="journal article" date="2010" name="Science">
        <title>Genomic comparison of the ants Camponotus floridanus and Harpegnathos saltator.</title>
        <authorList>
            <person name="Bonasio R."/>
            <person name="Zhang G."/>
            <person name="Ye C."/>
            <person name="Mutti N.S."/>
            <person name="Fang X."/>
            <person name="Qin N."/>
            <person name="Donahue G."/>
            <person name="Yang P."/>
            <person name="Li Q."/>
            <person name="Li C."/>
            <person name="Zhang P."/>
            <person name="Huang Z."/>
            <person name="Berger S.L."/>
            <person name="Reinberg D."/>
            <person name="Wang J."/>
            <person name="Liebig J."/>
        </authorList>
    </citation>
    <scope>NUCLEOTIDE SEQUENCE [LARGE SCALE GENOMIC DNA]</scope>
    <source>
        <strain evidence="7 8">R22 G/1</strain>
    </source>
</reference>
<gene>
    <name evidence="7" type="ORF">EAI_05499</name>
</gene>
<keyword evidence="4" id="KW-0804">Transcription</keyword>
<comment type="subunit">
    <text evidence="1">Self-associates forming complexes of several hundred monomers.</text>
</comment>
<dbReference type="Proteomes" id="UP000008237">
    <property type="component" value="Unassembled WGS sequence"/>
</dbReference>
<evidence type="ECO:0000256" key="2">
    <source>
        <dbReference type="ARBA" id="ARBA00016807"/>
    </source>
</evidence>
<dbReference type="InterPro" id="IPR028002">
    <property type="entry name" value="Myb_DNA-bind_5"/>
</dbReference>
<evidence type="ECO:0000256" key="1">
    <source>
        <dbReference type="ARBA" id="ARBA00011764"/>
    </source>
</evidence>
<evidence type="ECO:0000313" key="7">
    <source>
        <dbReference type="EMBL" id="EFN81028.1"/>
    </source>
</evidence>
<evidence type="ECO:0000259" key="6">
    <source>
        <dbReference type="Pfam" id="PF13873"/>
    </source>
</evidence>
<dbReference type="Pfam" id="PF13873">
    <property type="entry name" value="Myb_DNA-bind_5"/>
    <property type="match status" value="1"/>
</dbReference>
<keyword evidence="3" id="KW-0805">Transcription regulation</keyword>
<evidence type="ECO:0000256" key="5">
    <source>
        <dbReference type="ARBA" id="ARBA00025466"/>
    </source>
</evidence>
<feature type="non-terminal residue" evidence="7">
    <location>
        <position position="106"/>
    </location>
</feature>